<dbReference type="InterPro" id="IPR020846">
    <property type="entry name" value="MFS_dom"/>
</dbReference>
<keyword evidence="3 6" id="KW-0812">Transmembrane</keyword>
<evidence type="ECO:0000256" key="4">
    <source>
        <dbReference type="ARBA" id="ARBA00022989"/>
    </source>
</evidence>
<dbReference type="AlphaFoldDB" id="A0A543A2G6"/>
<feature type="transmembrane region" description="Helical" evidence="6">
    <location>
        <begin position="351"/>
        <end position="369"/>
    </location>
</feature>
<dbReference type="OrthoDB" id="4484751at2"/>
<dbReference type="Proteomes" id="UP000320209">
    <property type="component" value="Unassembled WGS sequence"/>
</dbReference>
<proteinExistence type="predicted"/>
<keyword evidence="4 6" id="KW-1133">Transmembrane helix</keyword>
<evidence type="ECO:0000256" key="3">
    <source>
        <dbReference type="ARBA" id="ARBA00022692"/>
    </source>
</evidence>
<feature type="transmembrane region" description="Helical" evidence="6">
    <location>
        <begin position="281"/>
        <end position="303"/>
    </location>
</feature>
<keyword evidence="9" id="KW-1185">Reference proteome</keyword>
<sequence>MNAESPTLVDRTARGIWVVVGFLVAVEFASGILQGYYTPIFSDLADHLGVSDADLNWLEAAQLIVSALCVPPLARLGDLIGHKKVLLLATGITALATWWTVVAPDFGSFLVAWAIQGAYVIWLPLEVAIIHKRTGGDTALTRRAAGVLVGALELSVIIGAVAAGALVGVLPMWAILAFPAVAVTAVFVVIAVGIERDSGTSDGAFDWLGLAVLTIVLGLVMAGLVGVRVLGGGSLLAWGLVLVGLVAIVPFWRIETAVDDAGRAEPLVDVRLLVSRAQWPVQLTAFLFGMSVLGAQIPLSTFARTDPEVVGYGLGAGAGFVSALIAEYVVFMAISAFALPLTSRWFGAARAQAVACFCVAVGYLLWLPLHTELWHGLLAMAVIGLGSGTLVASLPAAAAAAAPASRTAFATGMTNATKTVGGAIASAVFAIALAADGSIADAGLGHAPLSGYLTVWAVCGLAAAVAGAMLLSSRR</sequence>
<feature type="transmembrane region" description="Helical" evidence="6">
    <location>
        <begin position="16"/>
        <end position="37"/>
    </location>
</feature>
<evidence type="ECO:0000313" key="8">
    <source>
        <dbReference type="EMBL" id="TQL66787.1"/>
    </source>
</evidence>
<dbReference type="InterPro" id="IPR011701">
    <property type="entry name" value="MFS"/>
</dbReference>
<gene>
    <name evidence="8" type="ORF">FB381_0653</name>
</gene>
<protein>
    <submittedName>
        <fullName evidence="8">MFS transporter</fullName>
    </submittedName>
</protein>
<evidence type="ECO:0000256" key="1">
    <source>
        <dbReference type="ARBA" id="ARBA00004651"/>
    </source>
</evidence>
<dbReference type="EMBL" id="VFOV01000001">
    <property type="protein sequence ID" value="TQL66787.1"/>
    <property type="molecule type" value="Genomic_DNA"/>
</dbReference>
<feature type="transmembrane region" description="Helical" evidence="6">
    <location>
        <begin position="375"/>
        <end position="399"/>
    </location>
</feature>
<keyword evidence="2" id="KW-0813">Transport</keyword>
<keyword evidence="5 6" id="KW-0472">Membrane</keyword>
<dbReference type="Pfam" id="PF07690">
    <property type="entry name" value="MFS_1"/>
    <property type="match status" value="1"/>
</dbReference>
<feature type="transmembrane region" description="Helical" evidence="6">
    <location>
        <begin position="173"/>
        <end position="195"/>
    </location>
</feature>
<feature type="transmembrane region" description="Helical" evidence="6">
    <location>
        <begin position="85"/>
        <end position="101"/>
    </location>
</feature>
<dbReference type="PROSITE" id="PS50850">
    <property type="entry name" value="MFS"/>
    <property type="match status" value="1"/>
</dbReference>
<evidence type="ECO:0000256" key="6">
    <source>
        <dbReference type="SAM" id="Phobius"/>
    </source>
</evidence>
<evidence type="ECO:0000256" key="5">
    <source>
        <dbReference type="ARBA" id="ARBA00023136"/>
    </source>
</evidence>
<dbReference type="PANTHER" id="PTHR42718">
    <property type="entry name" value="MAJOR FACILITATOR SUPERFAMILY MULTIDRUG TRANSPORTER MFSC"/>
    <property type="match status" value="1"/>
</dbReference>
<reference evidence="8 9" key="1">
    <citation type="submission" date="2019-06" db="EMBL/GenBank/DDBJ databases">
        <title>Sequencing the genomes of 1000 actinobacteria strains.</title>
        <authorList>
            <person name="Klenk H.-P."/>
        </authorList>
    </citation>
    <scope>NUCLEOTIDE SEQUENCE [LARGE SCALE GENOMIC DNA]</scope>
    <source>
        <strain evidence="8 9">DSM 25218</strain>
    </source>
</reference>
<comment type="subcellular location">
    <subcellularLocation>
        <location evidence="1">Cell membrane</location>
        <topology evidence="1">Multi-pass membrane protein</topology>
    </subcellularLocation>
</comment>
<feature type="transmembrane region" description="Helical" evidence="6">
    <location>
        <begin position="235"/>
        <end position="254"/>
    </location>
</feature>
<dbReference type="Gene3D" id="1.20.1250.20">
    <property type="entry name" value="MFS general substrate transporter like domains"/>
    <property type="match status" value="2"/>
</dbReference>
<evidence type="ECO:0000313" key="9">
    <source>
        <dbReference type="Proteomes" id="UP000320209"/>
    </source>
</evidence>
<feature type="transmembrane region" description="Helical" evidence="6">
    <location>
        <begin position="145"/>
        <end position="167"/>
    </location>
</feature>
<accession>A0A543A2G6</accession>
<feature type="transmembrane region" description="Helical" evidence="6">
    <location>
        <begin position="452"/>
        <end position="471"/>
    </location>
</feature>
<evidence type="ECO:0000259" key="7">
    <source>
        <dbReference type="PROSITE" id="PS50850"/>
    </source>
</evidence>
<dbReference type="InterPro" id="IPR036259">
    <property type="entry name" value="MFS_trans_sf"/>
</dbReference>
<dbReference type="GO" id="GO:0005886">
    <property type="term" value="C:plasma membrane"/>
    <property type="evidence" value="ECO:0007669"/>
    <property type="project" value="UniProtKB-SubCell"/>
</dbReference>
<comment type="caution">
    <text evidence="8">The sequence shown here is derived from an EMBL/GenBank/DDBJ whole genome shotgun (WGS) entry which is preliminary data.</text>
</comment>
<dbReference type="PANTHER" id="PTHR42718:SF9">
    <property type="entry name" value="MAJOR FACILITATOR SUPERFAMILY MULTIDRUG TRANSPORTER MFSC"/>
    <property type="match status" value="1"/>
</dbReference>
<name>A0A543A2G6_9ACTN</name>
<dbReference type="SUPFAM" id="SSF103473">
    <property type="entry name" value="MFS general substrate transporter"/>
    <property type="match status" value="1"/>
</dbReference>
<feature type="transmembrane region" description="Helical" evidence="6">
    <location>
        <begin position="420"/>
        <end position="440"/>
    </location>
</feature>
<dbReference type="RefSeq" id="WP_141778956.1">
    <property type="nucleotide sequence ID" value="NZ_VFOV01000001.1"/>
</dbReference>
<feature type="transmembrane region" description="Helical" evidence="6">
    <location>
        <begin position="309"/>
        <end position="339"/>
    </location>
</feature>
<feature type="transmembrane region" description="Helical" evidence="6">
    <location>
        <begin position="207"/>
        <end position="229"/>
    </location>
</feature>
<evidence type="ECO:0000256" key="2">
    <source>
        <dbReference type="ARBA" id="ARBA00022448"/>
    </source>
</evidence>
<dbReference type="GO" id="GO:0022857">
    <property type="term" value="F:transmembrane transporter activity"/>
    <property type="evidence" value="ECO:0007669"/>
    <property type="project" value="InterPro"/>
</dbReference>
<organism evidence="8 9">
    <name type="scientific">Nocardioides albertanoniae</name>
    <dbReference type="NCBI Taxonomy" id="1175486"/>
    <lineage>
        <taxon>Bacteria</taxon>
        <taxon>Bacillati</taxon>
        <taxon>Actinomycetota</taxon>
        <taxon>Actinomycetes</taxon>
        <taxon>Propionibacteriales</taxon>
        <taxon>Nocardioidaceae</taxon>
        <taxon>Nocardioides</taxon>
    </lineage>
</organism>
<feature type="domain" description="Major facilitator superfamily (MFS) profile" evidence="7">
    <location>
        <begin position="19"/>
        <end position="475"/>
    </location>
</feature>
<feature type="transmembrane region" description="Helical" evidence="6">
    <location>
        <begin position="107"/>
        <end position="125"/>
    </location>
</feature>